<reference evidence="1" key="1">
    <citation type="journal article" date="2015" name="Nature">
        <title>Complex archaea that bridge the gap between prokaryotes and eukaryotes.</title>
        <authorList>
            <person name="Spang A."/>
            <person name="Saw J.H."/>
            <person name="Jorgensen S.L."/>
            <person name="Zaremba-Niedzwiedzka K."/>
            <person name="Martijn J."/>
            <person name="Lind A.E."/>
            <person name="van Eijk R."/>
            <person name="Schleper C."/>
            <person name="Guy L."/>
            <person name="Ettema T.J."/>
        </authorList>
    </citation>
    <scope>NUCLEOTIDE SEQUENCE</scope>
</reference>
<proteinExistence type="predicted"/>
<protein>
    <submittedName>
        <fullName evidence="1">Uncharacterized protein</fullName>
    </submittedName>
</protein>
<dbReference type="EMBL" id="LAZR01054147">
    <property type="protein sequence ID" value="KKK79181.1"/>
    <property type="molecule type" value="Genomic_DNA"/>
</dbReference>
<sequence length="400" mass="44420">SACDEGDGQGEESWKVKAKGTGANRYEVEAGGSFYTIHRKIEVFATHVYVKDTFTNTTDKDLGLLIYNEMPVKDKQFTSCRLAGYEGPGRMVEMPHHGGASVFVTDKNTGIGMLPMDDVYIIQSVLYAEGGTAGMGTRKFALAPKKSYTLEWAVYPTGSGDYYDFINTFRKVEGRIGTVDGAPGFITYTPKNRRQVPTKDYIKKRALKYALITNLAGLADNPGLSDEGIAFIDFPKERELLRRQAAAIHAKHPGIKIGFHIAHSLYCTTNPDRFADSKVITASGKHANRGAPAGYFSRKCADEGWRWYVYYPTPGNAFHDAMMRSVDVLMDEIGMEGAFMDGFLLGYGGRWTYDGRWDGHSAEIDLKTKTIKRKLASVLLLSQPSMIQFARKMHNKGGFI</sequence>
<accession>A0A0F9B3N2</accession>
<comment type="caution">
    <text evidence="1">The sequence shown here is derived from an EMBL/GenBank/DDBJ whole genome shotgun (WGS) entry which is preliminary data.</text>
</comment>
<evidence type="ECO:0000313" key="1">
    <source>
        <dbReference type="EMBL" id="KKK79181.1"/>
    </source>
</evidence>
<feature type="non-terminal residue" evidence="1">
    <location>
        <position position="1"/>
    </location>
</feature>
<name>A0A0F9B3N2_9ZZZZ</name>
<feature type="non-terminal residue" evidence="1">
    <location>
        <position position="400"/>
    </location>
</feature>
<dbReference type="AlphaFoldDB" id="A0A0F9B3N2"/>
<organism evidence="1">
    <name type="scientific">marine sediment metagenome</name>
    <dbReference type="NCBI Taxonomy" id="412755"/>
    <lineage>
        <taxon>unclassified sequences</taxon>
        <taxon>metagenomes</taxon>
        <taxon>ecological metagenomes</taxon>
    </lineage>
</organism>
<gene>
    <name evidence="1" type="ORF">LCGC14_2836080</name>
</gene>